<name>A0ABR6N3F6_9SPHN</name>
<reference evidence="3 4" key="1">
    <citation type="submission" date="2020-08" db="EMBL/GenBank/DDBJ databases">
        <title>Genomic Encyclopedia of Type Strains, Phase IV (KMG-IV): sequencing the most valuable type-strain genomes for metagenomic binning, comparative biology and taxonomic classification.</title>
        <authorList>
            <person name="Goeker M."/>
        </authorList>
    </citation>
    <scope>NUCLEOTIDE SEQUENCE [LARGE SCALE GENOMIC DNA]</scope>
    <source>
        <strain evidence="3 4">DSM 101535</strain>
    </source>
</reference>
<dbReference type="EMBL" id="JACIJN010000002">
    <property type="protein sequence ID" value="MBB5725064.1"/>
    <property type="molecule type" value="Genomic_DNA"/>
</dbReference>
<dbReference type="SUPFAM" id="SSF52266">
    <property type="entry name" value="SGNH hydrolase"/>
    <property type="match status" value="1"/>
</dbReference>
<gene>
    <name evidence="3" type="ORF">FHS97_000972</name>
</gene>
<dbReference type="Gene3D" id="3.40.50.1110">
    <property type="entry name" value="SGNH hydrolase"/>
    <property type="match status" value="1"/>
</dbReference>
<comment type="caution">
    <text evidence="3">The sequence shown here is derived from an EMBL/GenBank/DDBJ whole genome shotgun (WGS) entry which is preliminary data.</text>
</comment>
<feature type="chain" id="PRO_5045399851" evidence="1">
    <location>
        <begin position="28"/>
        <end position="423"/>
    </location>
</feature>
<dbReference type="RefSeq" id="WP_184033816.1">
    <property type="nucleotide sequence ID" value="NZ_BAABAR010000007.1"/>
</dbReference>
<organism evidence="3 4">
    <name type="scientific">Sphingomonas endophytica</name>
    <dbReference type="NCBI Taxonomy" id="869719"/>
    <lineage>
        <taxon>Bacteria</taxon>
        <taxon>Pseudomonadati</taxon>
        <taxon>Pseudomonadota</taxon>
        <taxon>Alphaproteobacteria</taxon>
        <taxon>Sphingomonadales</taxon>
        <taxon>Sphingomonadaceae</taxon>
        <taxon>Sphingomonas</taxon>
    </lineage>
</organism>
<dbReference type="CDD" id="cd00229">
    <property type="entry name" value="SGNH_hydrolase"/>
    <property type="match status" value="1"/>
</dbReference>
<evidence type="ECO:0000313" key="3">
    <source>
        <dbReference type="EMBL" id="MBB5725064.1"/>
    </source>
</evidence>
<evidence type="ECO:0000313" key="4">
    <source>
        <dbReference type="Proteomes" id="UP000560131"/>
    </source>
</evidence>
<dbReference type="InterPro" id="IPR036514">
    <property type="entry name" value="SGNH_hydro_sf"/>
</dbReference>
<dbReference type="Pfam" id="PF13472">
    <property type="entry name" value="Lipase_GDSL_2"/>
    <property type="match status" value="1"/>
</dbReference>
<evidence type="ECO:0000259" key="2">
    <source>
        <dbReference type="Pfam" id="PF13472"/>
    </source>
</evidence>
<dbReference type="Proteomes" id="UP000560131">
    <property type="component" value="Unassembled WGS sequence"/>
</dbReference>
<dbReference type="InterPro" id="IPR013830">
    <property type="entry name" value="SGNH_hydro"/>
</dbReference>
<accession>A0ABR6N3F6</accession>
<feature type="domain" description="SGNH hydrolase-type esterase" evidence="2">
    <location>
        <begin position="270"/>
        <end position="411"/>
    </location>
</feature>
<feature type="signal peptide" evidence="1">
    <location>
        <begin position="1"/>
        <end position="27"/>
    </location>
</feature>
<keyword evidence="4" id="KW-1185">Reference proteome</keyword>
<proteinExistence type="predicted"/>
<evidence type="ECO:0000256" key="1">
    <source>
        <dbReference type="SAM" id="SignalP"/>
    </source>
</evidence>
<keyword evidence="1" id="KW-0732">Signal</keyword>
<protein>
    <submittedName>
        <fullName evidence="3">Lysophospholipase L1-like esterase</fullName>
    </submittedName>
</protein>
<sequence>MMKFLRGAVGLVVALHLMPLAASPAAAQITGSENIRVIQNGATKVVTTADLTAAGVNTLNRSTANTVRWRAALARYFTSGYRPKLLFIGDSKDVGIGAGTASDGTFQSVGAASRNKTAYVAQMLAARGFNVNRQSWAGAAGLSSTAAVNGYDPRRTIPSSWGYGSFSLGGGRLNSANPNTDAMTIVPDAGVITDRVDILAVTSAGLGTISVSDGTTTATQSTNAADGIQRLTFTGFSRGAGKTYSIARTSVNTGSIRIIATIALDSTRPEIEILNAGASGSTTANWNSGANPESPLNAIPAYAPDMSVIQLGTNDMGPSANISVGAFSANLAAIVAAAKTTGDCVVELPTQPPVGAASYQVYPSYIAAARGVAFSAGCIVIDHGARLGSWATASAAGFMFDPLHETASGYADEARPVADALIF</sequence>